<feature type="modified residue" description="N6-(pyridoxal phosphate)lysine" evidence="11">
    <location>
        <position position="250"/>
    </location>
</feature>
<evidence type="ECO:0000256" key="5">
    <source>
        <dbReference type="ARBA" id="ARBA00022576"/>
    </source>
</evidence>
<dbReference type="EC" id="2.6.1.9" evidence="11"/>
<dbReference type="InterPro" id="IPR004839">
    <property type="entry name" value="Aminotransferase_I/II_large"/>
</dbReference>
<dbReference type="Gene3D" id="3.40.640.10">
    <property type="entry name" value="Type I PLP-dependent aspartate aminotransferase-like (Major domain)"/>
    <property type="match status" value="1"/>
</dbReference>
<keyword evidence="7 11" id="KW-0808">Transferase</keyword>
<feature type="domain" description="Aminotransferase class I/classII large" evidence="12">
    <location>
        <begin position="60"/>
        <end position="386"/>
    </location>
</feature>
<evidence type="ECO:0000256" key="4">
    <source>
        <dbReference type="ARBA" id="ARBA00011738"/>
    </source>
</evidence>
<keyword evidence="5 11" id="KW-0032">Aminotransferase</keyword>
<evidence type="ECO:0000256" key="3">
    <source>
        <dbReference type="ARBA" id="ARBA00007970"/>
    </source>
</evidence>
<gene>
    <name evidence="11" type="primary">hisC</name>
    <name evidence="13" type="ORF">SAMN05421693_12215</name>
</gene>
<reference evidence="13 14" key="1">
    <citation type="submission" date="2016-10" db="EMBL/GenBank/DDBJ databases">
        <authorList>
            <person name="de Groot N.N."/>
        </authorList>
    </citation>
    <scope>NUCLEOTIDE SEQUENCE [LARGE SCALE GENOMIC DNA]</scope>
    <source>
        <strain evidence="13 14">B7-7</strain>
    </source>
</reference>
<dbReference type="HAMAP" id="MF_01023">
    <property type="entry name" value="HisC_aminotrans_2"/>
    <property type="match status" value="1"/>
</dbReference>
<dbReference type="GO" id="GO:0000105">
    <property type="term" value="P:L-histidine biosynthetic process"/>
    <property type="evidence" value="ECO:0007669"/>
    <property type="project" value="UniProtKB-UniRule"/>
</dbReference>
<dbReference type="PANTHER" id="PTHR42885:SF2">
    <property type="entry name" value="HISTIDINOL-PHOSPHATE AMINOTRANSFERASE"/>
    <property type="match status" value="1"/>
</dbReference>
<keyword evidence="8 11" id="KW-0663">Pyridoxal phosphate</keyword>
<accession>A0A1H9EKK1</accession>
<dbReference type="EMBL" id="FOFO01000022">
    <property type="protein sequence ID" value="SEQ26260.1"/>
    <property type="molecule type" value="Genomic_DNA"/>
</dbReference>
<sequence length="390" mass="42646">MPVRRNTASTPRLMIVELSLPVHDTMPQDPLAVTAPGPEHLIRAEIRELSAYPVPSARGLIKLDAMENPYEWPPSLRNAWAETLSRLPVNRYPDPKGTELVTRLRTVMGVPGEAALLLGNGSDELIQILLMAVSGPGRVVMAPEPGFVMYRMVARWLGLEFVGIPLKPDFSLDMPAMLAALERHRPAVTFLAWPNNPTGNLWPRAEMETLIRAAPGLVVVDEAYGPFARDSFLPDVGKDSRLLVMRTVSKLGLAGLRLGYLCGMPAWIEELDKVRLPYNINVLTQAAAEFALAHHGVLDEQAAWIRRDREALFKALAALPGVAPFPSEANFILFRVPPGRGREIFEGIRAGGVLIKDLSGQGGLLADCLRVTVGTPEENTRFLAALEAAL</sequence>
<organism evidence="13 14">
    <name type="scientific">Ectothiorhodospira magna</name>
    <dbReference type="NCBI Taxonomy" id="867345"/>
    <lineage>
        <taxon>Bacteria</taxon>
        <taxon>Pseudomonadati</taxon>
        <taxon>Pseudomonadota</taxon>
        <taxon>Gammaproteobacteria</taxon>
        <taxon>Chromatiales</taxon>
        <taxon>Ectothiorhodospiraceae</taxon>
        <taxon>Ectothiorhodospira</taxon>
    </lineage>
</organism>
<dbReference type="Pfam" id="PF00155">
    <property type="entry name" value="Aminotran_1_2"/>
    <property type="match status" value="1"/>
</dbReference>
<dbReference type="InterPro" id="IPR015422">
    <property type="entry name" value="PyrdxlP-dep_Trfase_small"/>
</dbReference>
<evidence type="ECO:0000313" key="13">
    <source>
        <dbReference type="EMBL" id="SEQ26260.1"/>
    </source>
</evidence>
<dbReference type="STRING" id="867345.SAMN05421693_12215"/>
<evidence type="ECO:0000259" key="12">
    <source>
        <dbReference type="Pfam" id="PF00155"/>
    </source>
</evidence>
<dbReference type="NCBIfam" id="TIGR01141">
    <property type="entry name" value="hisC"/>
    <property type="match status" value="1"/>
</dbReference>
<comment type="pathway">
    <text evidence="2 11">Amino-acid biosynthesis; L-histidine biosynthesis; L-histidine from 5-phospho-alpha-D-ribose 1-diphosphate: step 7/9.</text>
</comment>
<evidence type="ECO:0000256" key="11">
    <source>
        <dbReference type="HAMAP-Rule" id="MF_01023"/>
    </source>
</evidence>
<proteinExistence type="inferred from homology"/>
<keyword evidence="6 11" id="KW-0028">Amino-acid biosynthesis</keyword>
<dbReference type="GO" id="GO:0004400">
    <property type="term" value="F:histidinol-phosphate transaminase activity"/>
    <property type="evidence" value="ECO:0007669"/>
    <property type="project" value="UniProtKB-UniRule"/>
</dbReference>
<name>A0A1H9EKK1_9GAMM</name>
<comment type="similarity">
    <text evidence="3 11">Belongs to the class-II pyridoxal-phosphate-dependent aminotransferase family. Histidinol-phosphate aminotransferase subfamily.</text>
</comment>
<evidence type="ECO:0000256" key="10">
    <source>
        <dbReference type="ARBA" id="ARBA00047481"/>
    </source>
</evidence>
<evidence type="ECO:0000256" key="1">
    <source>
        <dbReference type="ARBA" id="ARBA00001933"/>
    </source>
</evidence>
<comment type="cofactor">
    <cofactor evidence="1 11">
        <name>pyridoxal 5'-phosphate</name>
        <dbReference type="ChEBI" id="CHEBI:597326"/>
    </cofactor>
</comment>
<keyword evidence="9 11" id="KW-0368">Histidine biosynthesis</keyword>
<dbReference type="SUPFAM" id="SSF53383">
    <property type="entry name" value="PLP-dependent transferases"/>
    <property type="match status" value="1"/>
</dbReference>
<dbReference type="InterPro" id="IPR015424">
    <property type="entry name" value="PyrdxlP-dep_Trfase"/>
</dbReference>
<evidence type="ECO:0000313" key="14">
    <source>
        <dbReference type="Proteomes" id="UP000199496"/>
    </source>
</evidence>
<dbReference type="Gene3D" id="3.90.1150.10">
    <property type="entry name" value="Aspartate Aminotransferase, domain 1"/>
    <property type="match status" value="1"/>
</dbReference>
<comment type="catalytic activity">
    <reaction evidence="10 11">
        <text>L-histidinol phosphate + 2-oxoglutarate = 3-(imidazol-4-yl)-2-oxopropyl phosphate + L-glutamate</text>
        <dbReference type="Rhea" id="RHEA:23744"/>
        <dbReference type="ChEBI" id="CHEBI:16810"/>
        <dbReference type="ChEBI" id="CHEBI:29985"/>
        <dbReference type="ChEBI" id="CHEBI:57766"/>
        <dbReference type="ChEBI" id="CHEBI:57980"/>
        <dbReference type="EC" id="2.6.1.9"/>
    </reaction>
</comment>
<comment type="subunit">
    <text evidence="4 11">Homodimer.</text>
</comment>
<dbReference type="GO" id="GO:0030170">
    <property type="term" value="F:pyridoxal phosphate binding"/>
    <property type="evidence" value="ECO:0007669"/>
    <property type="project" value="InterPro"/>
</dbReference>
<dbReference type="AlphaFoldDB" id="A0A1H9EKK1"/>
<evidence type="ECO:0000256" key="9">
    <source>
        <dbReference type="ARBA" id="ARBA00023102"/>
    </source>
</evidence>
<evidence type="ECO:0000256" key="2">
    <source>
        <dbReference type="ARBA" id="ARBA00005011"/>
    </source>
</evidence>
<evidence type="ECO:0000256" key="8">
    <source>
        <dbReference type="ARBA" id="ARBA00022898"/>
    </source>
</evidence>
<dbReference type="PANTHER" id="PTHR42885">
    <property type="entry name" value="HISTIDINOL-PHOSPHATE AMINOTRANSFERASE-RELATED"/>
    <property type="match status" value="1"/>
</dbReference>
<dbReference type="InterPro" id="IPR015421">
    <property type="entry name" value="PyrdxlP-dep_Trfase_major"/>
</dbReference>
<dbReference type="CDD" id="cd00609">
    <property type="entry name" value="AAT_like"/>
    <property type="match status" value="1"/>
</dbReference>
<evidence type="ECO:0000256" key="7">
    <source>
        <dbReference type="ARBA" id="ARBA00022679"/>
    </source>
</evidence>
<dbReference type="InterPro" id="IPR005861">
    <property type="entry name" value="HisP_aminotrans"/>
</dbReference>
<keyword evidence="14" id="KW-1185">Reference proteome</keyword>
<dbReference type="Proteomes" id="UP000199496">
    <property type="component" value="Unassembled WGS sequence"/>
</dbReference>
<protein>
    <recommendedName>
        <fullName evidence="11">Histidinol-phosphate aminotransferase</fullName>
        <ecNumber evidence="11">2.6.1.9</ecNumber>
    </recommendedName>
    <alternativeName>
        <fullName evidence="11">Imidazole acetol-phosphate transaminase</fullName>
    </alternativeName>
</protein>
<evidence type="ECO:0000256" key="6">
    <source>
        <dbReference type="ARBA" id="ARBA00022605"/>
    </source>
</evidence>
<dbReference type="UniPathway" id="UPA00031">
    <property type="reaction ID" value="UER00012"/>
</dbReference>